<dbReference type="EMBL" id="JAUCGQ010000001">
    <property type="protein sequence ID" value="MDM7855152.1"/>
    <property type="molecule type" value="Genomic_DNA"/>
</dbReference>
<evidence type="ECO:0000259" key="1">
    <source>
        <dbReference type="PROSITE" id="PS50902"/>
    </source>
</evidence>
<dbReference type="PROSITE" id="PS00201">
    <property type="entry name" value="FLAVODOXIN"/>
    <property type="match status" value="1"/>
</dbReference>
<accession>A0ABT7SHX4</accession>
<evidence type="ECO:0000313" key="2">
    <source>
        <dbReference type="EMBL" id="MDM7855152.1"/>
    </source>
</evidence>
<protein>
    <submittedName>
        <fullName evidence="2">Flavodoxin domain-containing protein</fullName>
    </submittedName>
</protein>
<sequence>MAVLVVFESMYGSTQSVAEAIGAGLASAGQLVTVAEVGRAGEPRLREGVALLVVGGPTHNRGMSSARSRERARAEGRATVSPADGVREWLDALGTSAVGVRAVAFDTAVASRFAGSAAHRIGQRLRAAGARRAAAPQSFVVAGRDAGLVAGELDRAWEWGRLLGTIVAAVPRPLVR</sequence>
<comment type="caution">
    <text evidence="2">The sequence shown here is derived from an EMBL/GenBank/DDBJ whole genome shotgun (WGS) entry which is preliminary data.</text>
</comment>
<gene>
    <name evidence="2" type="ORF">QRT04_09430</name>
</gene>
<dbReference type="Proteomes" id="UP001529338">
    <property type="component" value="Unassembled WGS sequence"/>
</dbReference>
<dbReference type="InterPro" id="IPR008254">
    <property type="entry name" value="Flavodoxin/NO_synth"/>
</dbReference>
<organism evidence="2 3">
    <name type="scientific">Cellulomonas alba</name>
    <dbReference type="NCBI Taxonomy" id="3053467"/>
    <lineage>
        <taxon>Bacteria</taxon>
        <taxon>Bacillati</taxon>
        <taxon>Actinomycetota</taxon>
        <taxon>Actinomycetes</taxon>
        <taxon>Micrococcales</taxon>
        <taxon>Cellulomonadaceae</taxon>
        <taxon>Cellulomonas</taxon>
    </lineage>
</organism>
<feature type="domain" description="Flavodoxin-like" evidence="1">
    <location>
        <begin position="3"/>
        <end position="164"/>
    </location>
</feature>
<proteinExistence type="predicted"/>
<reference evidence="2 3" key="1">
    <citation type="submission" date="2023-06" db="EMBL/GenBank/DDBJ databases">
        <title>Cellulomonas sp. MW4 Whole genome sequence.</title>
        <authorList>
            <person name="Park S."/>
        </authorList>
    </citation>
    <scope>NUCLEOTIDE SEQUENCE [LARGE SCALE GENOMIC DNA]</scope>
    <source>
        <strain evidence="2 3">MW4</strain>
    </source>
</reference>
<keyword evidence="3" id="KW-1185">Reference proteome</keyword>
<dbReference type="InterPro" id="IPR001226">
    <property type="entry name" value="Flavodoxin_CS"/>
</dbReference>
<name>A0ABT7SHX4_9CELL</name>
<dbReference type="Gene3D" id="3.40.50.360">
    <property type="match status" value="1"/>
</dbReference>
<dbReference type="Pfam" id="PF00258">
    <property type="entry name" value="Flavodoxin_1"/>
    <property type="match status" value="1"/>
</dbReference>
<dbReference type="PROSITE" id="PS50902">
    <property type="entry name" value="FLAVODOXIN_LIKE"/>
    <property type="match status" value="1"/>
</dbReference>
<dbReference type="SUPFAM" id="SSF52218">
    <property type="entry name" value="Flavoproteins"/>
    <property type="match status" value="1"/>
</dbReference>
<dbReference type="InterPro" id="IPR029039">
    <property type="entry name" value="Flavoprotein-like_sf"/>
</dbReference>
<dbReference type="RefSeq" id="WP_289454958.1">
    <property type="nucleotide sequence ID" value="NZ_JAUCGQ010000001.1"/>
</dbReference>
<evidence type="ECO:0000313" key="3">
    <source>
        <dbReference type="Proteomes" id="UP001529338"/>
    </source>
</evidence>